<dbReference type="InterPro" id="IPR027417">
    <property type="entry name" value="P-loop_NTPase"/>
</dbReference>
<dbReference type="GO" id="GO:0003924">
    <property type="term" value="F:GTPase activity"/>
    <property type="evidence" value="ECO:0007669"/>
    <property type="project" value="InterPro"/>
</dbReference>
<dbReference type="SUPFAM" id="SSF54980">
    <property type="entry name" value="EF-G C-terminal domain-like"/>
    <property type="match status" value="2"/>
</dbReference>
<dbReference type="Pfam" id="PF14492">
    <property type="entry name" value="EFG_III"/>
    <property type="match status" value="1"/>
</dbReference>
<protein>
    <recommendedName>
        <fullName evidence="4">Tr-type G domain-containing protein</fullName>
    </recommendedName>
</protein>
<proteinExistence type="predicted"/>
<dbReference type="Pfam" id="PF00679">
    <property type="entry name" value="EFG_C"/>
    <property type="match status" value="1"/>
</dbReference>
<evidence type="ECO:0000313" key="5">
    <source>
        <dbReference type="EMBL" id="OBA29104.1"/>
    </source>
</evidence>
<keyword evidence="3" id="KW-0342">GTP-binding</keyword>
<evidence type="ECO:0000259" key="4">
    <source>
        <dbReference type="PROSITE" id="PS51722"/>
    </source>
</evidence>
<dbReference type="OrthoDB" id="198619at2759"/>
<dbReference type="Pfam" id="PF00009">
    <property type="entry name" value="GTP_EFTU"/>
    <property type="match status" value="1"/>
</dbReference>
<dbReference type="Gene3D" id="2.40.30.10">
    <property type="entry name" value="Translation factors"/>
    <property type="match status" value="1"/>
</dbReference>
<evidence type="ECO:0000313" key="6">
    <source>
        <dbReference type="Proteomes" id="UP000092321"/>
    </source>
</evidence>
<dbReference type="InterPro" id="IPR009000">
    <property type="entry name" value="Transl_B-barrel_sf"/>
</dbReference>
<dbReference type="PROSITE" id="PS51722">
    <property type="entry name" value="G_TR_2"/>
    <property type="match status" value="1"/>
</dbReference>
<gene>
    <name evidence="5" type="ORF">HANVADRAFT_51035</name>
</gene>
<evidence type="ECO:0000256" key="1">
    <source>
        <dbReference type="ARBA" id="ARBA00022741"/>
    </source>
</evidence>
<dbReference type="GO" id="GO:0005525">
    <property type="term" value="F:GTP binding"/>
    <property type="evidence" value="ECO:0007669"/>
    <property type="project" value="UniProtKB-KW"/>
</dbReference>
<dbReference type="Gene3D" id="3.40.50.300">
    <property type="entry name" value="P-loop containing nucleotide triphosphate hydrolases"/>
    <property type="match status" value="1"/>
</dbReference>
<dbReference type="Gene3D" id="3.30.70.870">
    <property type="entry name" value="Elongation Factor G (Translational Gtpase), domain 3"/>
    <property type="match status" value="1"/>
</dbReference>
<evidence type="ECO:0000256" key="2">
    <source>
        <dbReference type="ARBA" id="ARBA00022917"/>
    </source>
</evidence>
<keyword evidence="1" id="KW-0547">Nucleotide-binding</keyword>
<comment type="caution">
    <text evidence="5">The sequence shown here is derived from an EMBL/GenBank/DDBJ whole genome shotgun (WGS) entry which is preliminary data.</text>
</comment>
<dbReference type="NCBIfam" id="TIGR00231">
    <property type="entry name" value="small_GTP"/>
    <property type="match status" value="1"/>
</dbReference>
<dbReference type="InterPro" id="IPR000640">
    <property type="entry name" value="EFG_V-like"/>
</dbReference>
<dbReference type="InterPro" id="IPR000795">
    <property type="entry name" value="T_Tr_GTP-bd_dom"/>
</dbReference>
<accession>A0A1B7TK45</accession>
<reference evidence="6" key="1">
    <citation type="journal article" date="2016" name="Proc. Natl. Acad. Sci. U.S.A.">
        <title>Comparative genomics of biotechnologically important yeasts.</title>
        <authorList>
            <person name="Riley R."/>
            <person name="Haridas S."/>
            <person name="Wolfe K.H."/>
            <person name="Lopes M.R."/>
            <person name="Hittinger C.T."/>
            <person name="Goeker M."/>
            <person name="Salamov A.A."/>
            <person name="Wisecaver J.H."/>
            <person name="Long T.M."/>
            <person name="Calvey C.H."/>
            <person name="Aerts A.L."/>
            <person name="Barry K.W."/>
            <person name="Choi C."/>
            <person name="Clum A."/>
            <person name="Coughlan A.Y."/>
            <person name="Deshpande S."/>
            <person name="Douglass A.P."/>
            <person name="Hanson S.J."/>
            <person name="Klenk H.-P."/>
            <person name="LaButti K.M."/>
            <person name="Lapidus A."/>
            <person name="Lindquist E.A."/>
            <person name="Lipzen A.M."/>
            <person name="Meier-Kolthoff J.P."/>
            <person name="Ohm R.A."/>
            <person name="Otillar R.P."/>
            <person name="Pangilinan J.L."/>
            <person name="Peng Y."/>
            <person name="Rokas A."/>
            <person name="Rosa C.A."/>
            <person name="Scheuner C."/>
            <person name="Sibirny A.A."/>
            <person name="Slot J.C."/>
            <person name="Stielow J.B."/>
            <person name="Sun H."/>
            <person name="Kurtzman C.P."/>
            <person name="Blackwell M."/>
            <person name="Grigoriev I.V."/>
            <person name="Jeffries T.W."/>
        </authorList>
    </citation>
    <scope>NUCLEOTIDE SEQUENCE [LARGE SCALE GENOMIC DNA]</scope>
    <source>
        <strain evidence="6">NRRL Y-1626</strain>
    </source>
</reference>
<dbReference type="GO" id="GO:0032790">
    <property type="term" value="P:ribosome disassembly"/>
    <property type="evidence" value="ECO:0007669"/>
    <property type="project" value="TreeGrafter"/>
</dbReference>
<keyword evidence="6" id="KW-1185">Reference proteome</keyword>
<dbReference type="PANTHER" id="PTHR43261:SF1">
    <property type="entry name" value="RIBOSOME-RELEASING FACTOR 2, MITOCHONDRIAL"/>
    <property type="match status" value="1"/>
</dbReference>
<dbReference type="EMBL" id="LXPE01000001">
    <property type="protein sequence ID" value="OBA29104.1"/>
    <property type="molecule type" value="Genomic_DNA"/>
</dbReference>
<dbReference type="InterPro" id="IPR005225">
    <property type="entry name" value="Small_GTP-bd"/>
</dbReference>
<dbReference type="InterPro" id="IPR041095">
    <property type="entry name" value="EFG_II"/>
</dbReference>
<organism evidence="5 6">
    <name type="scientific">Hanseniaspora valbyensis NRRL Y-1626</name>
    <dbReference type="NCBI Taxonomy" id="766949"/>
    <lineage>
        <taxon>Eukaryota</taxon>
        <taxon>Fungi</taxon>
        <taxon>Dikarya</taxon>
        <taxon>Ascomycota</taxon>
        <taxon>Saccharomycotina</taxon>
        <taxon>Saccharomycetes</taxon>
        <taxon>Saccharomycodales</taxon>
        <taxon>Saccharomycodaceae</taxon>
        <taxon>Hanseniaspora</taxon>
    </lineage>
</organism>
<dbReference type="InterPro" id="IPR031157">
    <property type="entry name" value="G_TR_CS"/>
</dbReference>
<dbReference type="PROSITE" id="PS00301">
    <property type="entry name" value="G_TR_1"/>
    <property type="match status" value="1"/>
</dbReference>
<dbReference type="InterPro" id="IPR035647">
    <property type="entry name" value="EFG_III/V"/>
</dbReference>
<keyword evidence="2" id="KW-0648">Protein biosynthesis</keyword>
<name>A0A1B7TK45_9ASCO</name>
<dbReference type="GO" id="GO:0005739">
    <property type="term" value="C:mitochondrion"/>
    <property type="evidence" value="ECO:0007669"/>
    <property type="project" value="TreeGrafter"/>
</dbReference>
<dbReference type="Proteomes" id="UP000092321">
    <property type="component" value="Unassembled WGS sequence"/>
</dbReference>
<dbReference type="PANTHER" id="PTHR43261">
    <property type="entry name" value="TRANSLATION ELONGATION FACTOR G-RELATED"/>
    <property type="match status" value="1"/>
</dbReference>
<dbReference type="PRINTS" id="PR00315">
    <property type="entry name" value="ELONGATNFCT"/>
</dbReference>
<sequence length="958" mass="108767">MLRLNLTQSRFKYAWTRISISTLNKRSFHETVVSANHTNIALKDKRNIGIIAHIDAGKTTTTERLLYYTNNKTSIGNVDDGNTTTDYLKEEKARGITIQSACISIFLKNKLINVIDTPGHIDFTYEVIKALKILDSAVLILDSKMGVETQTLKVFQQAKNLPKICYINKMDTLGHNFNKCIKDIMVKLETKPLILTYPIFSLDTIGLDKSQEEDLDNEYILTEENKNDLSLNDKFVGTLDVLNKCATIYKPDDPNYLKVYHYDNLNSVLKEKLKLGRESFIEALTSLDSDLLDFILESEIEDYLLDEKLTTSILNKFIKQLTIDKSIIPVICGSSFQNIGIQSLIQGVLEYLPSPIDAHGYPELEFQKKKIAIEFDTKKNSLSVLGSNEISIGQVFKIIKYPMLGNLIFFRVYSGKFKSNSKVFNSTQYNMLLNDNSTTRKNNDLKSVGDGYQIKQLYLMQGNIPIKTSELNVGDIGCISERPLIEQLQISSSSNFEELKSGNINSLSTGDTIVTTASPSGFRKFEKILPNEKKQNTGSKIFLNELSTLKFTPLSTISHPYKVSVQLLNPNKFQELIAALLEIIKFDPSINFQYDELMGQIILEGLGELQLEIVVKRLLDSNVGEDAGYGLNDCLTIGDINVSYMETLKPGSESPTWHQLKVPENNFNASLDNIINYCSFEFKFKKLCDNSMEDKVMQLDELKNDDFTLFRILGDEDDNYLVIPSVIIEKWSAMCQITTDQFISCVKSSCLSICSQGGLFKKLPLRSMLFILNSENFEIKDDIKDLSSLSKIIRMNFEECLQINFKSSNFEVQEPYINGLIKTEETYVTTVTHDLSSKRLANIEYIGADFALNDSSSNDKIIEKKSEIENYNKTLYIPKFNVGDPNTTIDLFHQNNIGDGVTQSEKEIYKFIKFKAPLRKMTGYMTTLRKLTQGKCSFDLEVYGYDKMNENDANKLEQ</sequence>
<dbReference type="AlphaFoldDB" id="A0A1B7TK45"/>
<dbReference type="SUPFAM" id="SSF52540">
    <property type="entry name" value="P-loop containing nucleoside triphosphate hydrolases"/>
    <property type="match status" value="1"/>
</dbReference>
<feature type="domain" description="Tr-type G" evidence="4">
    <location>
        <begin position="43"/>
        <end position="356"/>
    </location>
</feature>
<evidence type="ECO:0000256" key="3">
    <source>
        <dbReference type="ARBA" id="ARBA00023134"/>
    </source>
</evidence>
<dbReference type="GO" id="GO:0032543">
    <property type="term" value="P:mitochondrial translation"/>
    <property type="evidence" value="ECO:0007669"/>
    <property type="project" value="TreeGrafter"/>
</dbReference>
<dbReference type="SUPFAM" id="SSF50447">
    <property type="entry name" value="Translation proteins"/>
    <property type="match status" value="1"/>
</dbReference>
<dbReference type="Gene3D" id="3.30.70.240">
    <property type="match status" value="1"/>
</dbReference>